<protein>
    <submittedName>
        <fullName evidence="2">Uncharacterized protein</fullName>
    </submittedName>
</protein>
<keyword evidence="3" id="KW-1185">Reference proteome</keyword>
<dbReference type="AlphaFoldDB" id="A0A2J6T4M2"/>
<name>A0A2J6T4M2_9HELO</name>
<dbReference type="Proteomes" id="UP000235371">
    <property type="component" value="Unassembled WGS sequence"/>
</dbReference>
<dbReference type="InParanoid" id="A0A2J6T4M2"/>
<sequence>MKLNNSFLRTILPASTLFLPALGAPQGLPAALPLLVGLYPQVKYGGGTYYAASGPYSTCLSIPTNLQTVIQSVKLRPNVKQCTFYGNADCTKVKGKYETHRKDQPGVTLSPILTIKCTKG</sequence>
<evidence type="ECO:0000256" key="1">
    <source>
        <dbReference type="SAM" id="SignalP"/>
    </source>
</evidence>
<keyword evidence="1" id="KW-0732">Signal</keyword>
<dbReference type="RefSeq" id="XP_024734875.1">
    <property type="nucleotide sequence ID" value="XM_024883361.1"/>
</dbReference>
<evidence type="ECO:0000313" key="3">
    <source>
        <dbReference type="Proteomes" id="UP000235371"/>
    </source>
</evidence>
<dbReference type="GeneID" id="36591438"/>
<dbReference type="OrthoDB" id="10302695at2759"/>
<feature type="chain" id="PRO_5014337195" evidence="1">
    <location>
        <begin position="24"/>
        <end position="120"/>
    </location>
</feature>
<dbReference type="EMBL" id="KZ613838">
    <property type="protein sequence ID" value="PMD57971.1"/>
    <property type="molecule type" value="Genomic_DNA"/>
</dbReference>
<accession>A0A2J6T4M2</accession>
<feature type="signal peptide" evidence="1">
    <location>
        <begin position="1"/>
        <end position="23"/>
    </location>
</feature>
<proteinExistence type="predicted"/>
<gene>
    <name evidence="2" type="ORF">K444DRAFT_631449</name>
</gene>
<reference evidence="2 3" key="1">
    <citation type="submission" date="2016-04" db="EMBL/GenBank/DDBJ databases">
        <title>A degradative enzymes factory behind the ericoid mycorrhizal symbiosis.</title>
        <authorList>
            <consortium name="DOE Joint Genome Institute"/>
            <person name="Martino E."/>
            <person name="Morin E."/>
            <person name="Grelet G."/>
            <person name="Kuo A."/>
            <person name="Kohler A."/>
            <person name="Daghino S."/>
            <person name="Barry K."/>
            <person name="Choi C."/>
            <person name="Cichocki N."/>
            <person name="Clum A."/>
            <person name="Copeland A."/>
            <person name="Hainaut M."/>
            <person name="Haridas S."/>
            <person name="Labutti K."/>
            <person name="Lindquist E."/>
            <person name="Lipzen A."/>
            <person name="Khouja H.-R."/>
            <person name="Murat C."/>
            <person name="Ohm R."/>
            <person name="Olson A."/>
            <person name="Spatafora J."/>
            <person name="Veneault-Fourrey C."/>
            <person name="Henrissat B."/>
            <person name="Grigoriev I."/>
            <person name="Martin F."/>
            <person name="Perotto S."/>
        </authorList>
    </citation>
    <scope>NUCLEOTIDE SEQUENCE [LARGE SCALE GENOMIC DNA]</scope>
    <source>
        <strain evidence="2 3">E</strain>
    </source>
</reference>
<organism evidence="2 3">
    <name type="scientific">Hyaloscypha bicolor E</name>
    <dbReference type="NCBI Taxonomy" id="1095630"/>
    <lineage>
        <taxon>Eukaryota</taxon>
        <taxon>Fungi</taxon>
        <taxon>Dikarya</taxon>
        <taxon>Ascomycota</taxon>
        <taxon>Pezizomycotina</taxon>
        <taxon>Leotiomycetes</taxon>
        <taxon>Helotiales</taxon>
        <taxon>Hyaloscyphaceae</taxon>
        <taxon>Hyaloscypha</taxon>
        <taxon>Hyaloscypha bicolor</taxon>
    </lineage>
</organism>
<evidence type="ECO:0000313" key="2">
    <source>
        <dbReference type="EMBL" id="PMD57971.1"/>
    </source>
</evidence>